<reference evidence="1" key="1">
    <citation type="submission" date="2020-06" db="EMBL/GenBank/DDBJ databases">
        <authorList>
            <consortium name="Plant Systems Biology data submission"/>
        </authorList>
    </citation>
    <scope>NUCLEOTIDE SEQUENCE</scope>
    <source>
        <strain evidence="1">D6</strain>
    </source>
</reference>
<accession>A0A9N8DM58</accession>
<dbReference type="Proteomes" id="UP001153069">
    <property type="component" value="Unassembled WGS sequence"/>
</dbReference>
<evidence type="ECO:0000313" key="1">
    <source>
        <dbReference type="EMBL" id="CAB9504801.1"/>
    </source>
</evidence>
<dbReference type="AlphaFoldDB" id="A0A9N8DM58"/>
<evidence type="ECO:0000313" key="2">
    <source>
        <dbReference type="Proteomes" id="UP001153069"/>
    </source>
</evidence>
<gene>
    <name evidence="1" type="ORF">SEMRO_209_G087321.1</name>
</gene>
<proteinExistence type="predicted"/>
<comment type="caution">
    <text evidence="1">The sequence shown here is derived from an EMBL/GenBank/DDBJ whole genome shotgun (WGS) entry which is preliminary data.</text>
</comment>
<name>A0A9N8DM58_9STRA</name>
<protein>
    <submittedName>
        <fullName evidence="1">Uncharacterized protein</fullName>
    </submittedName>
</protein>
<keyword evidence="2" id="KW-1185">Reference proteome</keyword>
<dbReference type="EMBL" id="CAICTM010000208">
    <property type="protein sequence ID" value="CAB9504801.1"/>
    <property type="molecule type" value="Genomic_DNA"/>
</dbReference>
<sequence>MQIFEDFQVSILSRTMTCGCRTGAAIFIHIFQDFQMAVTCSMKTSHNIPGTKIVMEILEAFQMAIFSSTFACEFIPWTAIFMGKPEALQMAILSCKLACRNIPWATIFMKPSNQIQAQALLSHGNPCLRAHWTTAKFPTFPTFVKTSHCSGIRFLQISLSQCSAHETLEKVALYRSMYPCLFLDMWCQTQKIGGDSLLPKVLLLWSRNISYIAH</sequence>
<organism evidence="1 2">
    <name type="scientific">Seminavis robusta</name>
    <dbReference type="NCBI Taxonomy" id="568900"/>
    <lineage>
        <taxon>Eukaryota</taxon>
        <taxon>Sar</taxon>
        <taxon>Stramenopiles</taxon>
        <taxon>Ochrophyta</taxon>
        <taxon>Bacillariophyta</taxon>
        <taxon>Bacillariophyceae</taxon>
        <taxon>Bacillariophycidae</taxon>
        <taxon>Naviculales</taxon>
        <taxon>Naviculaceae</taxon>
        <taxon>Seminavis</taxon>
    </lineage>
</organism>